<gene>
    <name evidence="2" type="ORF">BJX63DRAFT_338606</name>
</gene>
<reference evidence="2 3" key="1">
    <citation type="submission" date="2024-07" db="EMBL/GenBank/DDBJ databases">
        <title>Section-level genome sequencing and comparative genomics of Aspergillus sections Usti and Cavernicolus.</title>
        <authorList>
            <consortium name="Lawrence Berkeley National Laboratory"/>
            <person name="Nybo J.L."/>
            <person name="Vesth T.C."/>
            <person name="Theobald S."/>
            <person name="Frisvad J.C."/>
            <person name="Larsen T.O."/>
            <person name="Kjaerboelling I."/>
            <person name="Rothschild-Mancinelli K."/>
            <person name="Lyhne E.K."/>
            <person name="Kogle M.E."/>
            <person name="Barry K."/>
            <person name="Clum A."/>
            <person name="Na H."/>
            <person name="Ledsgaard L."/>
            <person name="Lin J."/>
            <person name="Lipzen A."/>
            <person name="Kuo A."/>
            <person name="Riley R."/>
            <person name="Mondo S."/>
            <person name="Labutti K."/>
            <person name="Haridas S."/>
            <person name="Pangalinan J."/>
            <person name="Salamov A.A."/>
            <person name="Simmons B.A."/>
            <person name="Magnuson J.K."/>
            <person name="Chen J."/>
            <person name="Drula E."/>
            <person name="Henrissat B."/>
            <person name="Wiebenga A."/>
            <person name="Lubbers R.J."/>
            <person name="Gomes A.C."/>
            <person name="Makela M.R."/>
            <person name="Stajich J."/>
            <person name="Grigoriev I.V."/>
            <person name="Mortensen U.H."/>
            <person name="De Vries R.P."/>
            <person name="Baker S.E."/>
            <person name="Andersen M.R."/>
        </authorList>
    </citation>
    <scope>NUCLEOTIDE SEQUENCE [LARGE SCALE GENOMIC DNA]</scope>
    <source>
        <strain evidence="2 3">CBS 588.65</strain>
    </source>
</reference>
<keyword evidence="3" id="KW-1185">Reference proteome</keyword>
<dbReference type="Gene3D" id="3.40.30.10">
    <property type="entry name" value="Glutaredoxin"/>
    <property type="match status" value="1"/>
</dbReference>
<evidence type="ECO:0000259" key="1">
    <source>
        <dbReference type="PROSITE" id="PS50404"/>
    </source>
</evidence>
<comment type="caution">
    <text evidence="2">The sequence shown here is derived from an EMBL/GenBank/DDBJ whole genome shotgun (WGS) entry which is preliminary data.</text>
</comment>
<dbReference type="EMBL" id="JBFXLT010000008">
    <property type="protein sequence ID" value="KAL2820113.1"/>
    <property type="molecule type" value="Genomic_DNA"/>
</dbReference>
<dbReference type="SUPFAM" id="SSF47616">
    <property type="entry name" value="GST C-terminal domain-like"/>
    <property type="match status" value="1"/>
</dbReference>
<sequence length="285" mass="31534">MATEAPTLTFYDIEMRAPLSENACAPNPWKSRQALNFKSIPYKTAWVDLPDITKARSGLGIPAGRQFADGSDFNTLPILVDHKSGKKIGESLDIAIYLDETFPEAGKGKLFPDDEDLGELLSGYRYKDTDILIPLSGISAVASQPKYAPYANFNRHVDAAFTAHTLLMAYSMPFVIETAEITKAEFAKRASMPSFDAFNVEGEARHAIMQSFKDGVADLAQLLTRNPSGPFILGDRMCYADIIVGGWLRFASVCLPAEEWEEVRSWYGGVFGRLFDELGVLREVK</sequence>
<dbReference type="Proteomes" id="UP001610334">
    <property type="component" value="Unassembled WGS sequence"/>
</dbReference>
<dbReference type="Pfam" id="PF22041">
    <property type="entry name" value="GST_C_7"/>
    <property type="match status" value="1"/>
</dbReference>
<accession>A0ABR4HX89</accession>
<dbReference type="SUPFAM" id="SSF52833">
    <property type="entry name" value="Thioredoxin-like"/>
    <property type="match status" value="1"/>
</dbReference>
<dbReference type="InterPro" id="IPR004045">
    <property type="entry name" value="Glutathione_S-Trfase_N"/>
</dbReference>
<dbReference type="CDD" id="cd00299">
    <property type="entry name" value="GST_C_family"/>
    <property type="match status" value="1"/>
</dbReference>
<dbReference type="InterPro" id="IPR036282">
    <property type="entry name" value="Glutathione-S-Trfase_C_sf"/>
</dbReference>
<organism evidence="2 3">
    <name type="scientific">Aspergillus granulosus</name>
    <dbReference type="NCBI Taxonomy" id="176169"/>
    <lineage>
        <taxon>Eukaryota</taxon>
        <taxon>Fungi</taxon>
        <taxon>Dikarya</taxon>
        <taxon>Ascomycota</taxon>
        <taxon>Pezizomycotina</taxon>
        <taxon>Eurotiomycetes</taxon>
        <taxon>Eurotiomycetidae</taxon>
        <taxon>Eurotiales</taxon>
        <taxon>Aspergillaceae</taxon>
        <taxon>Aspergillus</taxon>
        <taxon>Aspergillus subgen. Nidulantes</taxon>
    </lineage>
</organism>
<feature type="domain" description="GST N-terminal" evidence="1">
    <location>
        <begin position="15"/>
        <end position="106"/>
    </location>
</feature>
<evidence type="ECO:0000313" key="3">
    <source>
        <dbReference type="Proteomes" id="UP001610334"/>
    </source>
</evidence>
<evidence type="ECO:0000313" key="2">
    <source>
        <dbReference type="EMBL" id="KAL2820113.1"/>
    </source>
</evidence>
<dbReference type="PROSITE" id="PS50404">
    <property type="entry name" value="GST_NTER"/>
    <property type="match status" value="1"/>
</dbReference>
<dbReference type="Gene3D" id="1.20.1050.10">
    <property type="match status" value="1"/>
</dbReference>
<protein>
    <recommendedName>
        <fullName evidence="1">GST N-terminal domain-containing protein</fullName>
    </recommendedName>
</protein>
<dbReference type="InterPro" id="IPR036249">
    <property type="entry name" value="Thioredoxin-like_sf"/>
</dbReference>
<proteinExistence type="predicted"/>
<name>A0ABR4HX89_9EURO</name>
<dbReference type="InterPro" id="IPR054416">
    <property type="entry name" value="GST_UstS-like_C"/>
</dbReference>
<dbReference type="Pfam" id="PF13409">
    <property type="entry name" value="GST_N_2"/>
    <property type="match status" value="1"/>
</dbReference>